<dbReference type="GO" id="GO:0009236">
    <property type="term" value="P:cobalamin biosynthetic process"/>
    <property type="evidence" value="ECO:0007669"/>
    <property type="project" value="UniProtKB-UniPathway"/>
</dbReference>
<organism evidence="11 12">
    <name type="scientific">Desulforamulus ferrireducens</name>
    <dbReference type="NCBI Taxonomy" id="1833852"/>
    <lineage>
        <taxon>Bacteria</taxon>
        <taxon>Bacillati</taxon>
        <taxon>Bacillota</taxon>
        <taxon>Clostridia</taxon>
        <taxon>Eubacteriales</taxon>
        <taxon>Peptococcaceae</taxon>
        <taxon>Desulforamulus</taxon>
    </lineage>
</organism>
<evidence type="ECO:0000259" key="10">
    <source>
        <dbReference type="Pfam" id="PF00155"/>
    </source>
</evidence>
<sequence length="356" mass="39811">MHGGNVWQAEQFFGIPVHKLMDFSANINPLGPSPRAIEAVQRALEYIKFYPEPQAETLLKELAKQWSLPQDRLILGNGAAELIYALGRLLTPKRVLLPVPTFSEYAASFAASEQVPILLDRNEDFSLKPEQLYSLLEPEDLLIICNPNNPTGQLVSKDMLLVLVNQAKAKGAWVMLDEAFMDFVYPQQSLLRELSAYPNLIIVRSLTKIYALPGLRLGYLAAAPQIIDELYKNLPPWRVNVLAQVAGLASLQDQIYLSQTLALVNQQRQYLIDGFNAIPGLKALPAAANFILVDCRQAGCTAAAIRDYLAPRGILVRLCDNFQGLDKYFFRVAVRNQEQNHILLTELQQFIASHGK</sequence>
<comment type="pathway">
    <text evidence="3">Cofactor biosynthesis; adenosylcobalamin biosynthesis.</text>
</comment>
<evidence type="ECO:0000313" key="11">
    <source>
        <dbReference type="EMBL" id="AQS60066.1"/>
    </source>
</evidence>
<evidence type="ECO:0000256" key="8">
    <source>
        <dbReference type="ARBA" id="ARBA00029996"/>
    </source>
</evidence>
<evidence type="ECO:0000256" key="2">
    <source>
        <dbReference type="ARBA" id="ARBA00003444"/>
    </source>
</evidence>
<dbReference type="PANTHER" id="PTHR42885:SF1">
    <property type="entry name" value="THREONINE-PHOSPHATE DECARBOXYLASE"/>
    <property type="match status" value="1"/>
</dbReference>
<dbReference type="InterPro" id="IPR015421">
    <property type="entry name" value="PyrdxlP-dep_Trfase_major"/>
</dbReference>
<accession>A0A1S6IZ78</accession>
<comment type="function">
    <text evidence="2">Decarboxylates L-threonine-O-3-phosphate to yield (R)-1-amino-2-propanol O-2-phosphate, the precursor for the linkage between the nucleotide loop and the corrin ring in cobalamin.</text>
</comment>
<evidence type="ECO:0000256" key="5">
    <source>
        <dbReference type="ARBA" id="ARBA00022573"/>
    </source>
</evidence>
<dbReference type="KEGG" id="dfg:B0537_13890"/>
<keyword evidence="12" id="KW-1185">Reference proteome</keyword>
<protein>
    <recommendedName>
        <fullName evidence="4">threonine-phosphate decarboxylase</fullName>
        <ecNumber evidence="4">4.1.1.81</ecNumber>
    </recommendedName>
    <alternativeName>
        <fullName evidence="8">L-threonine-O-3-phosphate decarboxylase</fullName>
    </alternativeName>
</protein>
<dbReference type="Gene3D" id="3.40.640.10">
    <property type="entry name" value="Type I PLP-dependent aspartate aminotransferase-like (Major domain)"/>
    <property type="match status" value="1"/>
</dbReference>
<comment type="cofactor">
    <cofactor evidence="1">
        <name>pyridoxal 5'-phosphate</name>
        <dbReference type="ChEBI" id="CHEBI:597326"/>
    </cofactor>
</comment>
<dbReference type="Gene3D" id="3.90.1150.10">
    <property type="entry name" value="Aspartate Aminotransferase, domain 1"/>
    <property type="match status" value="1"/>
</dbReference>
<evidence type="ECO:0000256" key="6">
    <source>
        <dbReference type="ARBA" id="ARBA00022898"/>
    </source>
</evidence>
<dbReference type="PANTHER" id="PTHR42885">
    <property type="entry name" value="HISTIDINOL-PHOSPHATE AMINOTRANSFERASE-RELATED"/>
    <property type="match status" value="1"/>
</dbReference>
<gene>
    <name evidence="11" type="ORF">B0537_13890</name>
</gene>
<reference evidence="11 12" key="1">
    <citation type="journal article" date="2016" name="Int. J. Syst. Evol. Microbiol.">
        <title>Desulfotomaculum ferrireducens sp. nov., a moderately thermophilic sulfate-reducing and dissimilatory Fe(III)-reducing bacterium isolated from compost.</title>
        <authorList>
            <person name="Yang G."/>
            <person name="Guo J."/>
            <person name="Zhuang L."/>
            <person name="Yuan Y."/>
            <person name="Zhou S."/>
        </authorList>
    </citation>
    <scope>NUCLEOTIDE SEQUENCE [LARGE SCALE GENOMIC DNA]</scope>
    <source>
        <strain evidence="11 12">GSS09</strain>
    </source>
</reference>
<evidence type="ECO:0000256" key="3">
    <source>
        <dbReference type="ARBA" id="ARBA00004953"/>
    </source>
</evidence>
<dbReference type="CDD" id="cd00609">
    <property type="entry name" value="AAT_like"/>
    <property type="match status" value="1"/>
</dbReference>
<proteinExistence type="predicted"/>
<dbReference type="AlphaFoldDB" id="A0A1S6IZ78"/>
<dbReference type="Proteomes" id="UP000189464">
    <property type="component" value="Chromosome"/>
</dbReference>
<feature type="domain" description="Aminotransferase class I/classII large" evidence="10">
    <location>
        <begin position="19"/>
        <end position="345"/>
    </location>
</feature>
<dbReference type="Pfam" id="PF00155">
    <property type="entry name" value="Aminotran_1_2"/>
    <property type="match status" value="1"/>
</dbReference>
<keyword evidence="5" id="KW-0169">Cobalamin biosynthesis</keyword>
<dbReference type="GO" id="GO:0048472">
    <property type="term" value="F:threonine-phosphate decarboxylase activity"/>
    <property type="evidence" value="ECO:0007669"/>
    <property type="project" value="UniProtKB-EC"/>
</dbReference>
<evidence type="ECO:0000256" key="1">
    <source>
        <dbReference type="ARBA" id="ARBA00001933"/>
    </source>
</evidence>
<comment type="catalytic activity">
    <reaction evidence="9">
        <text>O-phospho-L-threonine + H(+) = (R)-1-aminopropan-2-yl phosphate + CO2</text>
        <dbReference type="Rhea" id="RHEA:11492"/>
        <dbReference type="ChEBI" id="CHEBI:15378"/>
        <dbReference type="ChEBI" id="CHEBI:16526"/>
        <dbReference type="ChEBI" id="CHEBI:58563"/>
        <dbReference type="ChEBI" id="CHEBI:58675"/>
        <dbReference type="EC" id="4.1.1.81"/>
    </reaction>
</comment>
<dbReference type="SUPFAM" id="SSF53383">
    <property type="entry name" value="PLP-dependent transferases"/>
    <property type="match status" value="1"/>
</dbReference>
<dbReference type="InterPro" id="IPR015424">
    <property type="entry name" value="PyrdxlP-dep_Trfase"/>
</dbReference>
<keyword evidence="6" id="KW-0663">Pyridoxal phosphate</keyword>
<dbReference type="EMBL" id="CP019698">
    <property type="protein sequence ID" value="AQS60066.1"/>
    <property type="molecule type" value="Genomic_DNA"/>
</dbReference>
<dbReference type="InterPro" id="IPR004839">
    <property type="entry name" value="Aminotransferase_I/II_large"/>
</dbReference>
<evidence type="ECO:0000256" key="7">
    <source>
        <dbReference type="ARBA" id="ARBA00023239"/>
    </source>
</evidence>
<keyword evidence="7" id="KW-0456">Lyase</keyword>
<dbReference type="InterPro" id="IPR004838">
    <property type="entry name" value="NHTrfase_class1_PyrdxlP-BS"/>
</dbReference>
<evidence type="ECO:0000256" key="4">
    <source>
        <dbReference type="ARBA" id="ARBA00012285"/>
    </source>
</evidence>
<dbReference type="InterPro" id="IPR005860">
    <property type="entry name" value="CobD"/>
</dbReference>
<dbReference type="UniPathway" id="UPA00148"/>
<dbReference type="InterPro" id="IPR015422">
    <property type="entry name" value="PyrdxlP-dep_Trfase_small"/>
</dbReference>
<dbReference type="STRING" id="1833852.B0537_13890"/>
<dbReference type="GO" id="GO:0030170">
    <property type="term" value="F:pyridoxal phosphate binding"/>
    <property type="evidence" value="ECO:0007669"/>
    <property type="project" value="InterPro"/>
</dbReference>
<dbReference type="OrthoDB" id="9813612at2"/>
<evidence type="ECO:0000313" key="12">
    <source>
        <dbReference type="Proteomes" id="UP000189464"/>
    </source>
</evidence>
<name>A0A1S6IZ78_9FIRM</name>
<evidence type="ECO:0000256" key="9">
    <source>
        <dbReference type="ARBA" id="ARBA00048531"/>
    </source>
</evidence>
<dbReference type="RefSeq" id="WP_077715107.1">
    <property type="nucleotide sequence ID" value="NZ_CP019698.1"/>
</dbReference>
<dbReference type="PROSITE" id="PS00105">
    <property type="entry name" value="AA_TRANSFER_CLASS_1"/>
    <property type="match status" value="1"/>
</dbReference>
<dbReference type="NCBIfam" id="TIGR01140">
    <property type="entry name" value="L_thr_O3P_dcar"/>
    <property type="match status" value="1"/>
</dbReference>
<dbReference type="EC" id="4.1.1.81" evidence="4"/>